<evidence type="ECO:0000256" key="3">
    <source>
        <dbReference type="ARBA" id="ARBA00022989"/>
    </source>
</evidence>
<feature type="transmembrane region" description="Helical" evidence="5">
    <location>
        <begin position="79"/>
        <end position="104"/>
    </location>
</feature>
<reference evidence="6 7" key="1">
    <citation type="journal article" date="2022" name="Front. Cell. Infect. Microbiol.">
        <title>The Genomes of Two Strains of Taenia crassiceps the Animal Model for the Study of Human Cysticercosis.</title>
        <authorList>
            <person name="Bobes R.J."/>
            <person name="Estrada K."/>
            <person name="Rios-Valencia D.G."/>
            <person name="Calderon-Gallegos A."/>
            <person name="de la Torre P."/>
            <person name="Carrero J.C."/>
            <person name="Sanchez-Flores A."/>
            <person name="Laclette J.P."/>
        </authorList>
    </citation>
    <scope>NUCLEOTIDE SEQUENCE [LARGE SCALE GENOMIC DNA]</scope>
    <source>
        <strain evidence="6">WFUcys</strain>
    </source>
</reference>
<keyword evidence="2 5" id="KW-0812">Transmembrane</keyword>
<protein>
    <recommendedName>
        <fullName evidence="8">Tetraspanin</fullName>
    </recommendedName>
</protein>
<sequence>MAPLMQLFTSNNLVARSFPRQCNTGGLSIFISLNKADTPEILGTYLFSGGTYSALFCSMFLIILPIWGLVALKRHSRLMLLLYTVGIAILTIVTFCAGISLIVFPAPLQAAVMSEMNKTLHREYGKRGFITDSWNFVQSYLRCCAVEDNGWDAYHGSWWDLSVNAYFYSVNSQLPASLFYQRVPKSCCLTLVNPLTGWPTDQYQNVHQCQNWQYGPPRLKDGAHNDALYYRGCFSSLKSYLDKYGKPIGVSTFIASLVLIPALVCSILLLTKFKETTKHKKIERTQTVQY</sequence>
<keyword evidence="3 5" id="KW-1133">Transmembrane helix</keyword>
<evidence type="ECO:0000256" key="4">
    <source>
        <dbReference type="ARBA" id="ARBA00023136"/>
    </source>
</evidence>
<dbReference type="PANTHER" id="PTHR19282:SF452">
    <property type="entry name" value="LD03691P"/>
    <property type="match status" value="1"/>
</dbReference>
<dbReference type="EMBL" id="JAKROA010000001">
    <property type="protein sequence ID" value="KAL5112644.1"/>
    <property type="molecule type" value="Genomic_DNA"/>
</dbReference>
<name>A0ABR4QT79_9CEST</name>
<evidence type="ECO:0000313" key="6">
    <source>
        <dbReference type="EMBL" id="KAL5112644.1"/>
    </source>
</evidence>
<dbReference type="Pfam" id="PF00335">
    <property type="entry name" value="Tetraspanin"/>
    <property type="match status" value="1"/>
</dbReference>
<gene>
    <name evidence="6" type="ORF">TcWFU_008049</name>
</gene>
<keyword evidence="4 5" id="KW-0472">Membrane</keyword>
<evidence type="ECO:0000256" key="5">
    <source>
        <dbReference type="SAM" id="Phobius"/>
    </source>
</evidence>
<evidence type="ECO:0000256" key="1">
    <source>
        <dbReference type="ARBA" id="ARBA00004141"/>
    </source>
</evidence>
<evidence type="ECO:0008006" key="8">
    <source>
        <dbReference type="Google" id="ProtNLM"/>
    </source>
</evidence>
<dbReference type="Proteomes" id="UP001651158">
    <property type="component" value="Unassembled WGS sequence"/>
</dbReference>
<organism evidence="6 7">
    <name type="scientific">Taenia crassiceps</name>
    <dbReference type="NCBI Taxonomy" id="6207"/>
    <lineage>
        <taxon>Eukaryota</taxon>
        <taxon>Metazoa</taxon>
        <taxon>Spiralia</taxon>
        <taxon>Lophotrochozoa</taxon>
        <taxon>Platyhelminthes</taxon>
        <taxon>Cestoda</taxon>
        <taxon>Eucestoda</taxon>
        <taxon>Cyclophyllidea</taxon>
        <taxon>Taeniidae</taxon>
        <taxon>Taenia</taxon>
    </lineage>
</organism>
<dbReference type="PANTHER" id="PTHR19282">
    <property type="entry name" value="TETRASPANIN"/>
    <property type="match status" value="1"/>
</dbReference>
<comment type="caution">
    <text evidence="6">The sequence shown here is derived from an EMBL/GenBank/DDBJ whole genome shotgun (WGS) entry which is preliminary data.</text>
</comment>
<feature type="transmembrane region" description="Helical" evidence="5">
    <location>
        <begin position="248"/>
        <end position="271"/>
    </location>
</feature>
<accession>A0ABR4QT79</accession>
<keyword evidence="7" id="KW-1185">Reference proteome</keyword>
<comment type="subcellular location">
    <subcellularLocation>
        <location evidence="1">Membrane</location>
        <topology evidence="1">Multi-pass membrane protein</topology>
    </subcellularLocation>
</comment>
<evidence type="ECO:0000313" key="7">
    <source>
        <dbReference type="Proteomes" id="UP001651158"/>
    </source>
</evidence>
<evidence type="ECO:0000256" key="2">
    <source>
        <dbReference type="ARBA" id="ARBA00022692"/>
    </source>
</evidence>
<dbReference type="InterPro" id="IPR018499">
    <property type="entry name" value="Tetraspanin/Peripherin"/>
</dbReference>
<feature type="transmembrane region" description="Helical" evidence="5">
    <location>
        <begin position="52"/>
        <end position="72"/>
    </location>
</feature>
<proteinExistence type="predicted"/>